<evidence type="ECO:0000256" key="6">
    <source>
        <dbReference type="ARBA" id="ARBA00022741"/>
    </source>
</evidence>
<feature type="domain" description="ABC transmembrane type-1" evidence="14">
    <location>
        <begin position="1"/>
        <end position="274"/>
    </location>
</feature>
<name>A0ABP1G028_9CHLO</name>
<evidence type="ECO:0000313" key="15">
    <source>
        <dbReference type="EMBL" id="CAL5225496.1"/>
    </source>
</evidence>
<dbReference type="PROSITE" id="PS50893">
    <property type="entry name" value="ABC_TRANSPORTER_2"/>
    <property type="match status" value="2"/>
</dbReference>
<feature type="transmembrane region" description="Helical" evidence="12">
    <location>
        <begin position="248"/>
        <end position="266"/>
    </location>
</feature>
<evidence type="ECO:0000259" key="13">
    <source>
        <dbReference type="PROSITE" id="PS50893"/>
    </source>
</evidence>
<protein>
    <submittedName>
        <fullName evidence="15">G8324 protein</fullName>
    </submittedName>
</protein>
<dbReference type="PROSITE" id="PS50929">
    <property type="entry name" value="ABC_TM1F"/>
    <property type="match status" value="2"/>
</dbReference>
<dbReference type="InterPro" id="IPR003439">
    <property type="entry name" value="ABC_transporter-like_ATP-bd"/>
</dbReference>
<dbReference type="InterPro" id="IPR011527">
    <property type="entry name" value="ABC1_TM_dom"/>
</dbReference>
<dbReference type="PROSITE" id="PS00211">
    <property type="entry name" value="ABC_TRANSPORTER_1"/>
    <property type="match status" value="2"/>
</dbReference>
<dbReference type="Proteomes" id="UP001497392">
    <property type="component" value="Unassembled WGS sequence"/>
</dbReference>
<dbReference type="InterPro" id="IPR039421">
    <property type="entry name" value="Type_1_exporter"/>
</dbReference>
<keyword evidence="9 12" id="KW-0472">Membrane</keyword>
<evidence type="ECO:0000256" key="2">
    <source>
        <dbReference type="ARBA" id="ARBA00007577"/>
    </source>
</evidence>
<dbReference type="InterPro" id="IPR003593">
    <property type="entry name" value="AAA+_ATPase"/>
</dbReference>
<keyword evidence="16" id="KW-1185">Reference proteome</keyword>
<feature type="domain" description="ABC transporter" evidence="13">
    <location>
        <begin position="308"/>
        <end position="542"/>
    </location>
</feature>
<gene>
    <name evidence="15" type="primary">g8324</name>
    <name evidence="15" type="ORF">VP750_LOCUS7155</name>
</gene>
<feature type="transmembrane region" description="Helical" evidence="12">
    <location>
        <begin position="648"/>
        <end position="672"/>
    </location>
</feature>
<dbReference type="SMART" id="SM00382">
    <property type="entry name" value="AAA"/>
    <property type="match status" value="2"/>
</dbReference>
<sequence length="1345" mass="143402">MPIFSIVIGRMVNTLGYGTPEGLTAELNQTTLFFLYLAIASFVVCYLEVGMWMLTGARQATRLRRRYLQAVLRQDVAFFDASAKSGALLQGLNEDTSAIQLAIGEKAGNFLDKIVTFCVGMGIAFWKGWDMTLVILAAMPVLIIVGAAIGTVTASLGKVAADAYAEASSIVSESLSSVRTVLAFNAAARTAEEYDEALEVPMRVGVKQGIMQGITVGTTNCVFLCSYALAFWYGSTRVRAGKYDGGDVMSVLFAALLGGFALGQAAPNIQFFAAGKVAGGRVLGMIDRKPDIDDEEEGERPESIEGHIQLKDITFAYPTRPELQIFKGFTLDVPAGSTVALVGESGSGKSTVIQLVERFYDPDQGAVFLDGQDLRQFHLGWLRQQMGLVSQEPTLFATTIGANIAYGRPGATPAEVEAAAIAANAHSFISALPHGYDTHTGEKGIQMSGGQKQRIAIARALLRNPKILLLDEATSALDNASEHLVQKALDSLMKNRTTIVVAHRLSTIVDADIIAGKPSMSCEGSHTELIADPQGSYTALYRLQQAAPTKEKPSFEEMQAEKHAIEDAAAGGLIPQPLIEKQASASAPLLQGVKKAVRVSVIAMGAAPLAPKEPEQAPEKASALTEEKGQAGFGRLWQYNKTEWPHGLMGCAGSLGLGFMMPGMAYCMSSIISVLYNPDPATMQREVSKWCIVFAGIGAGAIVMGMLQQYGFACMGQRLTRRLRVLLFTSMFRQEVGWFDREENASGALSSRLSADTAAIRGALGDQIGLLVQNLVTFAVAYLIAFSSGWKMTLVVTASIPLMVIAGGIQASVMTGFSSQASELFSAANQTASEAFAAIRTVAAFSLQAPLGALYENLLEKPQASAAVFARAHASGLGFGFSQFAVFSVYALAFWYGGQLIRHGEMTFSEVLKVLFAILLAALGIAQAQMSFPDITQAAAAIERVFGTIDRKTTIDSSSDAGKKLGFLLGDIELRNVTFRYPARPLVPVFDRFNIHVMPGSTLALVGQSGSGKSTVISLIQRFYDPSTGSVLIDGADVKELNLRWLRDQMAIVSQEPNLFTGTIRDNIAYGCEEATDEQVFEAATAANAMAFIRKAPAGMRTLLGPGGIQLSGGQKQRVAIARALIKNPRILLLDEATSALDAESERLVQDALAKAMQGRTTVVVAHRLSTIRNASSIAVVQGGRVLEQGTHDELMAHRNGPYTQLVHHRQQAPEEAPAAAADDDIVLAPEPDEDTFAGKAAARRSMAIRSSMVAGRKSMAPGRKSMAPGRKSMAPGRKDVGAGRKSMAPGRQSIAPAGRKSVFPGGQDVEGGVRRTDARSSVLSGAEMTARTLGRMRASVFGAY</sequence>
<feature type="transmembrane region" description="Helical" evidence="12">
    <location>
        <begin position="33"/>
        <end position="55"/>
    </location>
</feature>
<dbReference type="Gene3D" id="3.40.50.300">
    <property type="entry name" value="P-loop containing nucleotide triphosphate hydrolases"/>
    <property type="match status" value="2"/>
</dbReference>
<feature type="transmembrane region" description="Helical" evidence="12">
    <location>
        <begin position="210"/>
        <end position="233"/>
    </location>
</feature>
<evidence type="ECO:0000256" key="7">
    <source>
        <dbReference type="ARBA" id="ARBA00022840"/>
    </source>
</evidence>
<evidence type="ECO:0000256" key="9">
    <source>
        <dbReference type="ARBA" id="ARBA00023136"/>
    </source>
</evidence>
<feature type="transmembrane region" description="Helical" evidence="12">
    <location>
        <begin position="908"/>
        <end position="926"/>
    </location>
</feature>
<evidence type="ECO:0000256" key="8">
    <source>
        <dbReference type="ARBA" id="ARBA00022989"/>
    </source>
</evidence>
<keyword evidence="5" id="KW-0677">Repeat</keyword>
<feature type="region of interest" description="Disordered" evidence="11">
    <location>
        <begin position="1252"/>
        <end position="1313"/>
    </location>
</feature>
<evidence type="ECO:0000256" key="11">
    <source>
        <dbReference type="SAM" id="MobiDB-lite"/>
    </source>
</evidence>
<dbReference type="CDD" id="cd03249">
    <property type="entry name" value="ABC_MTABC3_MDL1_MDL2"/>
    <property type="match status" value="2"/>
</dbReference>
<dbReference type="CDD" id="cd18577">
    <property type="entry name" value="ABC_6TM_Pgp_ABCB1_D1_like"/>
    <property type="match status" value="1"/>
</dbReference>
<evidence type="ECO:0000256" key="4">
    <source>
        <dbReference type="ARBA" id="ARBA00022692"/>
    </source>
</evidence>
<feature type="transmembrane region" description="Helical" evidence="12">
    <location>
        <begin position="692"/>
        <end position="713"/>
    </location>
</feature>
<dbReference type="Pfam" id="PF00005">
    <property type="entry name" value="ABC_tran"/>
    <property type="match status" value="2"/>
</dbReference>
<feature type="domain" description="ABC transporter" evidence="13">
    <location>
        <begin position="972"/>
        <end position="1208"/>
    </location>
</feature>
<feature type="transmembrane region" description="Helical" evidence="12">
    <location>
        <begin position="875"/>
        <end position="896"/>
    </location>
</feature>
<dbReference type="PANTHER" id="PTHR43394">
    <property type="entry name" value="ATP-DEPENDENT PERMEASE MDL1, MITOCHONDRIAL"/>
    <property type="match status" value="1"/>
</dbReference>
<keyword evidence="3" id="KW-0813">Transport</keyword>
<keyword evidence="7" id="KW-0067">ATP-binding</keyword>
<dbReference type="CDD" id="cd18578">
    <property type="entry name" value="ABC_6TM_Pgp_ABCB1_D2_like"/>
    <property type="match status" value="1"/>
</dbReference>
<evidence type="ECO:0000256" key="1">
    <source>
        <dbReference type="ARBA" id="ARBA00004141"/>
    </source>
</evidence>
<comment type="similarity">
    <text evidence="2">Belongs to the ABC transporter superfamily. ABCB family. Multidrug resistance exporter (TC 3.A.1.201) subfamily.</text>
</comment>
<feature type="transmembrane region" description="Helical" evidence="12">
    <location>
        <begin position="135"/>
        <end position="156"/>
    </location>
</feature>
<reference evidence="15 16" key="1">
    <citation type="submission" date="2024-06" db="EMBL/GenBank/DDBJ databases">
        <authorList>
            <person name="Kraege A."/>
            <person name="Thomma B."/>
        </authorList>
    </citation>
    <scope>NUCLEOTIDE SEQUENCE [LARGE SCALE GENOMIC DNA]</scope>
</reference>
<comment type="subcellular location">
    <subcellularLocation>
        <location evidence="1">Membrane</location>
        <topology evidence="1">Multi-pass membrane protein</topology>
    </subcellularLocation>
</comment>
<keyword evidence="6" id="KW-0547">Nucleotide-binding</keyword>
<evidence type="ECO:0000256" key="5">
    <source>
        <dbReference type="ARBA" id="ARBA00022737"/>
    </source>
</evidence>
<dbReference type="Pfam" id="PF00664">
    <property type="entry name" value="ABC_membrane"/>
    <property type="match status" value="2"/>
</dbReference>
<feature type="domain" description="ABC transmembrane type-1" evidence="14">
    <location>
        <begin position="648"/>
        <end position="937"/>
    </location>
</feature>
<keyword evidence="10" id="KW-0325">Glycoprotein</keyword>
<evidence type="ECO:0000256" key="10">
    <source>
        <dbReference type="ARBA" id="ARBA00023180"/>
    </source>
</evidence>
<dbReference type="Gene3D" id="1.20.1560.10">
    <property type="entry name" value="ABC transporter type 1, transmembrane domain"/>
    <property type="match status" value="1"/>
</dbReference>
<dbReference type="PANTHER" id="PTHR43394:SF16">
    <property type="entry name" value="ABC TRANSPORTER B FAMILY MEMBER 4-LIKE ISOFORM X1"/>
    <property type="match status" value="1"/>
</dbReference>
<dbReference type="InterPro" id="IPR036640">
    <property type="entry name" value="ABC1_TM_sf"/>
</dbReference>
<dbReference type="InterPro" id="IPR027417">
    <property type="entry name" value="P-loop_NTPase"/>
</dbReference>
<proteinExistence type="inferred from homology"/>
<evidence type="ECO:0000259" key="14">
    <source>
        <dbReference type="PROSITE" id="PS50929"/>
    </source>
</evidence>
<keyword evidence="8 12" id="KW-1133">Transmembrane helix</keyword>
<dbReference type="SUPFAM" id="SSF90123">
    <property type="entry name" value="ABC transporter transmembrane region"/>
    <property type="match status" value="2"/>
</dbReference>
<evidence type="ECO:0000313" key="16">
    <source>
        <dbReference type="Proteomes" id="UP001497392"/>
    </source>
</evidence>
<comment type="caution">
    <text evidence="15">The sequence shown here is derived from an EMBL/GenBank/DDBJ whole genome shotgun (WGS) entry which is preliminary data.</text>
</comment>
<dbReference type="SUPFAM" id="SSF52540">
    <property type="entry name" value="P-loop containing nucleoside triphosphate hydrolases"/>
    <property type="match status" value="2"/>
</dbReference>
<keyword evidence="4 12" id="KW-0812">Transmembrane</keyword>
<feature type="transmembrane region" description="Helical" evidence="12">
    <location>
        <begin position="792"/>
        <end position="814"/>
    </location>
</feature>
<feature type="transmembrane region" description="Helical" evidence="12">
    <location>
        <begin position="768"/>
        <end position="786"/>
    </location>
</feature>
<evidence type="ECO:0000256" key="12">
    <source>
        <dbReference type="SAM" id="Phobius"/>
    </source>
</evidence>
<evidence type="ECO:0000256" key="3">
    <source>
        <dbReference type="ARBA" id="ARBA00022448"/>
    </source>
</evidence>
<organism evidence="15 16">
    <name type="scientific">Coccomyxa viridis</name>
    <dbReference type="NCBI Taxonomy" id="1274662"/>
    <lineage>
        <taxon>Eukaryota</taxon>
        <taxon>Viridiplantae</taxon>
        <taxon>Chlorophyta</taxon>
        <taxon>core chlorophytes</taxon>
        <taxon>Trebouxiophyceae</taxon>
        <taxon>Trebouxiophyceae incertae sedis</taxon>
        <taxon>Coccomyxaceae</taxon>
        <taxon>Coccomyxa</taxon>
    </lineage>
</organism>
<dbReference type="EMBL" id="CAXHTA020000012">
    <property type="protein sequence ID" value="CAL5225496.1"/>
    <property type="molecule type" value="Genomic_DNA"/>
</dbReference>
<accession>A0ABP1G028</accession>
<dbReference type="InterPro" id="IPR017871">
    <property type="entry name" value="ABC_transporter-like_CS"/>
</dbReference>